<feature type="chain" id="PRO_5042072974" description="glucan endo-1,3-beta-D-glucosidase" evidence="10">
    <location>
        <begin position="16"/>
        <end position="1072"/>
    </location>
</feature>
<comment type="caution">
    <text evidence="12">The sequence shown here is derived from an EMBL/GenBank/DDBJ whole genome shotgun (WGS) entry which is preliminary data.</text>
</comment>
<dbReference type="PROSITE" id="PS52008">
    <property type="entry name" value="GH81"/>
    <property type="match status" value="1"/>
</dbReference>
<dbReference type="Pfam" id="PF17652">
    <property type="entry name" value="Glyco_hydro81C"/>
    <property type="match status" value="1"/>
</dbReference>
<comment type="catalytic activity">
    <reaction evidence="1">
        <text>Hydrolysis of (1-&gt;3)-beta-D-glucosidic linkages in (1-&gt;3)-beta-D-glucans.</text>
        <dbReference type="EC" id="3.2.1.39"/>
    </reaction>
</comment>
<feature type="compositionally biased region" description="Low complexity" evidence="9">
    <location>
        <begin position="451"/>
        <end position="482"/>
    </location>
</feature>
<keyword evidence="5" id="KW-0119">Carbohydrate metabolism</keyword>
<protein>
    <recommendedName>
        <fullName evidence="3">glucan endo-1,3-beta-D-glucosidase</fullName>
        <ecNumber evidence="3">3.2.1.39</ecNumber>
    </recommendedName>
</protein>
<dbReference type="GO" id="GO:0071555">
    <property type="term" value="P:cell wall organization"/>
    <property type="evidence" value="ECO:0007669"/>
    <property type="project" value="UniProtKB-KW"/>
</dbReference>
<evidence type="ECO:0000256" key="7">
    <source>
        <dbReference type="ARBA" id="ARBA00023316"/>
    </source>
</evidence>
<comment type="similarity">
    <text evidence="2">Belongs to the glycosyl hydrolase 81 family.</text>
</comment>
<dbReference type="AlphaFoldDB" id="A0AAE0XUQ7"/>
<reference evidence="12" key="1">
    <citation type="journal article" date="2023" name="G3 (Bethesda)">
        <title>A reference genome for the long-term kleptoplast-retaining sea slug Elysia crispata morphotype clarki.</title>
        <authorList>
            <person name="Eastman K.E."/>
            <person name="Pendleton A.L."/>
            <person name="Shaikh M.A."/>
            <person name="Suttiyut T."/>
            <person name="Ogas R."/>
            <person name="Tomko P."/>
            <person name="Gavelis G."/>
            <person name="Widhalm J.R."/>
            <person name="Wisecaver J.H."/>
        </authorList>
    </citation>
    <scope>NUCLEOTIDE SEQUENCE</scope>
    <source>
        <strain evidence="12">ECLA1</strain>
    </source>
</reference>
<evidence type="ECO:0000313" key="13">
    <source>
        <dbReference type="Proteomes" id="UP001283361"/>
    </source>
</evidence>
<keyword evidence="7" id="KW-0961">Cell wall biogenesis/degradation</keyword>
<keyword evidence="8" id="KW-0624">Polysaccharide degradation</keyword>
<dbReference type="InterPro" id="IPR040720">
    <property type="entry name" value="GH81_C"/>
</dbReference>
<evidence type="ECO:0000256" key="3">
    <source>
        <dbReference type="ARBA" id="ARBA00012780"/>
    </source>
</evidence>
<evidence type="ECO:0000256" key="10">
    <source>
        <dbReference type="SAM" id="SignalP"/>
    </source>
</evidence>
<dbReference type="GO" id="GO:0000272">
    <property type="term" value="P:polysaccharide catabolic process"/>
    <property type="evidence" value="ECO:0007669"/>
    <property type="project" value="UniProtKB-KW"/>
</dbReference>
<name>A0AAE0XUQ7_9GAST</name>
<evidence type="ECO:0000256" key="2">
    <source>
        <dbReference type="ARBA" id="ARBA00010730"/>
    </source>
</evidence>
<evidence type="ECO:0000256" key="6">
    <source>
        <dbReference type="ARBA" id="ARBA00023295"/>
    </source>
</evidence>
<evidence type="ECO:0000256" key="8">
    <source>
        <dbReference type="ARBA" id="ARBA00023326"/>
    </source>
</evidence>
<evidence type="ECO:0000259" key="11">
    <source>
        <dbReference type="Pfam" id="PF17652"/>
    </source>
</evidence>
<dbReference type="Proteomes" id="UP001283361">
    <property type="component" value="Unassembled WGS sequence"/>
</dbReference>
<dbReference type="GO" id="GO:0042973">
    <property type="term" value="F:glucan endo-1,3-beta-D-glucosidase activity"/>
    <property type="evidence" value="ECO:0007669"/>
    <property type="project" value="UniProtKB-EC"/>
</dbReference>
<dbReference type="InterPro" id="IPR005200">
    <property type="entry name" value="Endo-beta-glucanase"/>
</dbReference>
<feature type="signal peptide" evidence="10">
    <location>
        <begin position="1"/>
        <end position="15"/>
    </location>
</feature>
<evidence type="ECO:0000256" key="9">
    <source>
        <dbReference type="SAM" id="MobiDB-lite"/>
    </source>
</evidence>
<feature type="region of interest" description="Disordered" evidence="9">
    <location>
        <begin position="451"/>
        <end position="513"/>
    </location>
</feature>
<dbReference type="EMBL" id="JAWDGP010007558">
    <property type="protein sequence ID" value="KAK3713590.1"/>
    <property type="molecule type" value="Genomic_DNA"/>
</dbReference>
<accession>A0AAE0XUQ7</accession>
<proteinExistence type="inferred from homology"/>
<gene>
    <name evidence="12" type="ORF">RRG08_055232</name>
</gene>
<keyword evidence="6" id="KW-0326">Glycosidase</keyword>
<evidence type="ECO:0000256" key="5">
    <source>
        <dbReference type="ARBA" id="ARBA00023277"/>
    </source>
</evidence>
<dbReference type="PANTHER" id="PTHR31983:SF0">
    <property type="entry name" value="GLUCAN ENDO-1,3-BETA-D-GLUCOSIDASE 2"/>
    <property type="match status" value="1"/>
</dbReference>
<keyword evidence="10" id="KW-0732">Signal</keyword>
<evidence type="ECO:0000313" key="12">
    <source>
        <dbReference type="EMBL" id="KAK3713590.1"/>
    </source>
</evidence>
<dbReference type="PANTHER" id="PTHR31983">
    <property type="entry name" value="ENDO-1,3(4)-BETA-GLUCANASE 1"/>
    <property type="match status" value="1"/>
</dbReference>
<keyword evidence="4" id="KW-0378">Hydrolase</keyword>
<dbReference type="EC" id="3.2.1.39" evidence="3"/>
<dbReference type="GO" id="GO:0052861">
    <property type="term" value="F:endo-1,3(4)-beta-glucanase activity"/>
    <property type="evidence" value="ECO:0007669"/>
    <property type="project" value="InterPro"/>
</dbReference>
<keyword evidence="13" id="KW-1185">Reference proteome</keyword>
<feature type="domain" description="Glycosyl hydrolase family 81 C-terminal" evidence="11">
    <location>
        <begin position="690"/>
        <end position="1043"/>
    </location>
</feature>
<evidence type="ECO:0000256" key="1">
    <source>
        <dbReference type="ARBA" id="ARBA00000382"/>
    </source>
</evidence>
<sequence>MLFLWLVFAVGVARGALPPLRLPDCTPAQTTPFSDVNPISLFGVNHEIGIKATPHRVGSLRQQGPLPTGHFATNHIKNSNIWPMIVTPYQSLLTDHGAVHDAYTRDRWSDPERSDLMEQQSPWEAGKPWNKLNDMGSNMRQMTSGPDGNPRSAFTGNSGVQISIDGAVEPEMKSFGDLYANFLYSGFNGGTMEIPLVRGASLMTHILKSATPVVKPFCLSSINGNSVSFDCPLEPSAGDGGGGHLEGECHGSTLTITLHNSKVIRDLTKVQWAAESKVNWGNTYMRTCDANLCSLEDGGKTLKVRVPNAAGAMNFAVNYIGHYLLPPDWTNKPEEAICTSKRGIFDLHMSATCQPSRDMTITFDLGSEGFPGLSMFQYALEPAAVWLSDTGYVPPMRTCTPDKCQHVGNKVIIKTTSSANNYKLALNVIGARTFPYLRWLEEPYQGVCDGSTITDSSSSSSSTTTPSNNNNNNPLTAATTRPTQPPPTTPRPNDSQNTNTPPRDTGNPNIALDTPTTKFVMELDEPGSDLPGMTRKFILYFSSPVVPKVNKGSRTIRFEPPRGGTYSGLLQLGYAGSSQRGDGSQTSFLDPYVGIYSYMPEVQYCVSESANKGFLSFDWHPVDVTGNYARTGSLLMVSMPHHDLLMFQPAVDTPFTFKGYVSNEWVMELQVLHTEVDPDPSGVLVVKNNPSQLQDILTAIERDAQNENLDAVCSHTDSYNGGKAIGMVTRLASLSRAFGTDHYIKLEGSIRNCLEKWLRIQDTLDAMWKLRYDDVWGGLFLRATGDPEVYWGVDYGFPYYNDHHFHLGYFIYAAAYYVKYHQSWGRMHKERIYALARDVGNPSNKDNFFPVSRQKDLYTGFSWASGLVPGTRQEESASEGINCYHGLAALGDAFGDRNMKQTGQILLAMEVHSVREYWQVRAHNKAHFPPAIQEYGVVGMVTEPHFYAYTLNWPCYPNIFPQRHACLVGIQVIPITAVNKYWMDKEWADSISDTCQYAINPSSHPSYHLAEMTKDLSIELESGWKAFCHAAMAPLDSAHALAAANYVRDKKSQELVGGTGAASTLLFIYART</sequence>
<feature type="compositionally biased region" description="Polar residues" evidence="9">
    <location>
        <begin position="493"/>
        <end position="508"/>
    </location>
</feature>
<organism evidence="12 13">
    <name type="scientific">Elysia crispata</name>
    <name type="common">lettuce slug</name>
    <dbReference type="NCBI Taxonomy" id="231223"/>
    <lineage>
        <taxon>Eukaryota</taxon>
        <taxon>Metazoa</taxon>
        <taxon>Spiralia</taxon>
        <taxon>Lophotrochozoa</taxon>
        <taxon>Mollusca</taxon>
        <taxon>Gastropoda</taxon>
        <taxon>Heterobranchia</taxon>
        <taxon>Euthyneura</taxon>
        <taxon>Panpulmonata</taxon>
        <taxon>Sacoglossa</taxon>
        <taxon>Placobranchoidea</taxon>
        <taxon>Plakobranchidae</taxon>
        <taxon>Elysia</taxon>
    </lineage>
</organism>
<evidence type="ECO:0000256" key="4">
    <source>
        <dbReference type="ARBA" id="ARBA00022801"/>
    </source>
</evidence>